<feature type="region of interest" description="Disordered" evidence="1">
    <location>
        <begin position="527"/>
        <end position="546"/>
    </location>
</feature>
<feature type="transmembrane region" description="Helical" evidence="2">
    <location>
        <begin position="225"/>
        <end position="244"/>
    </location>
</feature>
<reference evidence="4 5" key="1">
    <citation type="submission" date="2024-02" db="EMBL/GenBank/DDBJ databases">
        <title>De novo assembly and annotation of 12 fungi associated with fruit tree decline syndrome in Ontario, Canada.</title>
        <authorList>
            <person name="Sulman M."/>
            <person name="Ellouze W."/>
            <person name="Ilyukhin E."/>
        </authorList>
    </citation>
    <scope>NUCLEOTIDE SEQUENCE [LARGE SCALE GENOMIC DNA]</scope>
    <source>
        <strain evidence="4 5">M11/M66-122</strain>
    </source>
</reference>
<evidence type="ECO:0000256" key="2">
    <source>
        <dbReference type="SAM" id="Phobius"/>
    </source>
</evidence>
<dbReference type="PANTHER" id="PTHR42470:SF1">
    <property type="entry name" value="VAST DOMAIN-CONTAINING PROTEIN"/>
    <property type="match status" value="1"/>
</dbReference>
<evidence type="ECO:0000256" key="1">
    <source>
        <dbReference type="SAM" id="MobiDB-lite"/>
    </source>
</evidence>
<keyword evidence="2" id="KW-0812">Transmembrane</keyword>
<gene>
    <name evidence="4" type="ORF">SLS62_006846</name>
</gene>
<keyword evidence="2" id="KW-0472">Membrane</keyword>
<dbReference type="InterPro" id="IPR057684">
    <property type="entry name" value="DUF7924"/>
</dbReference>
<dbReference type="Pfam" id="PF25545">
    <property type="entry name" value="DUF7924"/>
    <property type="match status" value="1"/>
</dbReference>
<dbReference type="EMBL" id="JAKJXP020000053">
    <property type="protein sequence ID" value="KAK7751162.1"/>
    <property type="molecule type" value="Genomic_DNA"/>
</dbReference>
<feature type="compositionally biased region" description="Low complexity" evidence="1">
    <location>
        <begin position="527"/>
        <end position="541"/>
    </location>
</feature>
<dbReference type="Proteomes" id="UP001320420">
    <property type="component" value="Unassembled WGS sequence"/>
</dbReference>
<evidence type="ECO:0000259" key="3">
    <source>
        <dbReference type="Pfam" id="PF25545"/>
    </source>
</evidence>
<dbReference type="AlphaFoldDB" id="A0AAN9UPZ6"/>
<organism evidence="4 5">
    <name type="scientific">Diatrype stigma</name>
    <dbReference type="NCBI Taxonomy" id="117547"/>
    <lineage>
        <taxon>Eukaryota</taxon>
        <taxon>Fungi</taxon>
        <taxon>Dikarya</taxon>
        <taxon>Ascomycota</taxon>
        <taxon>Pezizomycotina</taxon>
        <taxon>Sordariomycetes</taxon>
        <taxon>Xylariomycetidae</taxon>
        <taxon>Xylariales</taxon>
        <taxon>Diatrypaceae</taxon>
        <taxon>Diatrype</taxon>
    </lineage>
</organism>
<evidence type="ECO:0000313" key="5">
    <source>
        <dbReference type="Proteomes" id="UP001320420"/>
    </source>
</evidence>
<dbReference type="PANTHER" id="PTHR42470">
    <property type="entry name" value="VAST DOMAIN-CONTAINING PROTEIN"/>
    <property type="match status" value="1"/>
</dbReference>
<keyword evidence="5" id="KW-1185">Reference proteome</keyword>
<feature type="transmembrane region" description="Helical" evidence="2">
    <location>
        <begin position="256"/>
        <end position="276"/>
    </location>
</feature>
<name>A0AAN9UPZ6_9PEZI</name>
<sequence length="559" mass="62661">MSLSGMWVATAQTTALTALTKIFRHEAGRWQYSSVWENEAFANFTREAVIFLANGTDTEASVQSNGTILLNGTTIDWLPTSLGGSGHFATEESPYWYYISELPRALLLSCLTCALCYWWQVWLEHRLPGRSRRVEIVKQSGPGDEKVEGGEDGREEQVVKRWIAQGKVQRSSLSWGNTLLKWILDITIGETCLRLVHSTLEMMMDRKPFSEITSYWELSQLTTNMLMSFISLWPLYMFISHAVIPVQRRLPVRAAVFLLYTILFEALFRAAISWLINSELAQGLLRDITLWLAQGTSAPEEDLQHGDPSESEVQDALTSMFFPFEVGNMTLKKSGKVDFLRKFVPNSDSTPAIVVTPRPDIVYGYSARSPGPLSQAQQLSVQNWADISTVNNFSLTFPFVVVEIMAEGHANGNPWVAVSQCLGGYKTCVNVVLQLNQLLMDSTGANTVNDASFGIVMDQKSDTVLVAWKGDELKYLTWELGSFLLGRPKDSIQFRKIVKNIMDWGGNQRLKEIQDALDLIAEENRKAASSAARSRSPPEASGTRMKVPNVLYVRTQEVQ</sequence>
<keyword evidence="2" id="KW-1133">Transmembrane helix</keyword>
<proteinExistence type="predicted"/>
<comment type="caution">
    <text evidence="4">The sequence shown here is derived from an EMBL/GenBank/DDBJ whole genome shotgun (WGS) entry which is preliminary data.</text>
</comment>
<accession>A0AAN9UPZ6</accession>
<evidence type="ECO:0000313" key="4">
    <source>
        <dbReference type="EMBL" id="KAK7751162.1"/>
    </source>
</evidence>
<protein>
    <recommendedName>
        <fullName evidence="3">DUF7924 domain-containing protein</fullName>
    </recommendedName>
</protein>
<feature type="domain" description="DUF7924" evidence="3">
    <location>
        <begin position="309"/>
        <end position="517"/>
    </location>
</feature>